<gene>
    <name evidence="2" type="ORF">ELS19_06915</name>
</gene>
<proteinExistence type="predicted"/>
<dbReference type="Proteomes" id="UP000294028">
    <property type="component" value="Unassembled WGS sequence"/>
</dbReference>
<comment type="caution">
    <text evidence="2">The sequence shown here is derived from an EMBL/GenBank/DDBJ whole genome shotgun (WGS) entry which is preliminary data.</text>
</comment>
<dbReference type="EMBL" id="RZHH01000002">
    <property type="protein sequence ID" value="RYJ15362.1"/>
    <property type="molecule type" value="Genomic_DNA"/>
</dbReference>
<accession>A0A482TF45</accession>
<organism evidence="2 3">
    <name type="scientific">Halogeometricum borinquense</name>
    <dbReference type="NCBI Taxonomy" id="60847"/>
    <lineage>
        <taxon>Archaea</taxon>
        <taxon>Methanobacteriati</taxon>
        <taxon>Methanobacteriota</taxon>
        <taxon>Stenosarchaea group</taxon>
        <taxon>Halobacteria</taxon>
        <taxon>Halobacteriales</taxon>
        <taxon>Haloferacaceae</taxon>
        <taxon>Halogeometricum</taxon>
    </lineage>
</organism>
<dbReference type="OMA" id="WATSECA"/>
<feature type="compositionally biased region" description="Polar residues" evidence="1">
    <location>
        <begin position="13"/>
        <end position="24"/>
    </location>
</feature>
<dbReference type="AlphaFoldDB" id="A0A482TF45"/>
<sequence>MLSLSSGCLSSLTGDANVTVPSGNSTPTAESTPEPTRGEAAALSVSETIDDVEYVPENETVKIVTGYRHTNHEAVKNGSKPEREPMYDEIPWKQWATTECASVAGTAVHDMLTDKFGDNHGVSVGVTSQYGDDPSLSVAHTILYNRDGEQISETSVGFDRLVEVTPREVTATVTLDGRTATRTIPAWVEYSKMHQT</sequence>
<feature type="region of interest" description="Disordered" evidence="1">
    <location>
        <begin position="13"/>
        <end position="41"/>
    </location>
</feature>
<protein>
    <submittedName>
        <fullName evidence="2">Uncharacterized protein</fullName>
    </submittedName>
</protein>
<evidence type="ECO:0000313" key="3">
    <source>
        <dbReference type="Proteomes" id="UP000294028"/>
    </source>
</evidence>
<reference evidence="2 3" key="1">
    <citation type="submission" date="2018-12" db="EMBL/GenBank/DDBJ databases">
        <title>Genome analysis provides insights into bioremediation potentialities of Halogeometricum borinquense strain N11.</title>
        <authorList>
            <person name="Najjari A."/>
            <person name="Youssef N."/>
            <person name="Fhoula I."/>
            <person name="Ben Dhia O."/>
            <person name="Mahjoubi M."/>
            <person name="Ouzari H.I."/>
            <person name="Cherif A."/>
        </authorList>
    </citation>
    <scope>NUCLEOTIDE SEQUENCE [LARGE SCALE GENOMIC DNA]</scope>
    <source>
        <strain evidence="2 3">N11</strain>
    </source>
</reference>
<feature type="compositionally biased region" description="Low complexity" evidence="1">
    <location>
        <begin position="25"/>
        <end position="35"/>
    </location>
</feature>
<name>A0A482TF45_9EURY</name>
<evidence type="ECO:0000313" key="2">
    <source>
        <dbReference type="EMBL" id="RYJ15362.1"/>
    </source>
</evidence>
<evidence type="ECO:0000256" key="1">
    <source>
        <dbReference type="SAM" id="MobiDB-lite"/>
    </source>
</evidence>